<feature type="transmembrane region" description="Helical" evidence="6">
    <location>
        <begin position="80"/>
        <end position="97"/>
    </location>
</feature>
<dbReference type="InterPro" id="IPR020846">
    <property type="entry name" value="MFS_dom"/>
</dbReference>
<keyword evidence="3 6" id="KW-1133">Transmembrane helix</keyword>
<feature type="region of interest" description="Disordered" evidence="5">
    <location>
        <begin position="1"/>
        <end position="22"/>
    </location>
</feature>
<evidence type="ECO:0000256" key="6">
    <source>
        <dbReference type="SAM" id="Phobius"/>
    </source>
</evidence>
<evidence type="ECO:0000313" key="9">
    <source>
        <dbReference type="Proteomes" id="UP000325672"/>
    </source>
</evidence>
<dbReference type="Proteomes" id="UP000325672">
    <property type="component" value="Unassembled WGS sequence"/>
</dbReference>
<accession>A0A5N6SIZ2</accession>
<dbReference type="Pfam" id="PF07690">
    <property type="entry name" value="MFS_1"/>
    <property type="match status" value="1"/>
</dbReference>
<sequence>MGEPDLESQIPKSIDGATAGKEEKTTKVERGYGLPMWRKCIILFVVSWMTLAVTFSSTSLLPATPEIAEEFNTTTETLNITNAGVLLAMGFSSLIWGPLNNLIGRRLSYNIAIFMLCVCSAATGAAVDMKMFTAFRVLSGLTGTSFMVSGQTILADIFEPVVRGTAVGFFMAGSVSGPAIGPCIGGLIVTFSSWRNIYWLQVGMTGFGLVLAIIFVPEIKQESKEDPEEKEKKTVLSALRLFNPLRIVRQWVYPNVFFSDLTCGLLATFQYSLLTSARSIFNPRFHLTTALISGLFYLAPGAGFLIGSIIGGKLSDRTVRKYIALRGFRLPQDRLNSGLVSLFAVLPVSALIYGWTLQEEKGGMVVPILAAFFAGWGLMGSFNTLNTYVAGEFCFPSFLTFNMSFLLCTKGVVCLLMRDIEALPHKRSEVIAGKYIIQYIFSAGSSALVVPIINAIGVGWTFTICVIFSIIGGLLTMATSRWGLDMQHWAERKFRIHDKPGF</sequence>
<dbReference type="RefSeq" id="XP_031910741.1">
    <property type="nucleotide sequence ID" value="XM_032051720.1"/>
</dbReference>
<feature type="transmembrane region" description="Helical" evidence="6">
    <location>
        <begin position="40"/>
        <end position="60"/>
    </location>
</feature>
<dbReference type="GO" id="GO:0005886">
    <property type="term" value="C:plasma membrane"/>
    <property type="evidence" value="ECO:0007669"/>
    <property type="project" value="TreeGrafter"/>
</dbReference>
<feature type="transmembrane region" description="Helical" evidence="6">
    <location>
        <begin position="335"/>
        <end position="356"/>
    </location>
</feature>
<name>A0A5N6SIZ2_ASPPS</name>
<feature type="transmembrane region" description="Helical" evidence="6">
    <location>
        <begin position="459"/>
        <end position="484"/>
    </location>
</feature>
<gene>
    <name evidence="8" type="ORF">BDV38DRAFT_156812</name>
</gene>
<comment type="subcellular location">
    <subcellularLocation>
        <location evidence="1">Membrane</location>
        <topology evidence="1">Multi-pass membrane protein</topology>
    </subcellularLocation>
</comment>
<feature type="transmembrane region" description="Helical" evidence="6">
    <location>
        <begin position="133"/>
        <end position="154"/>
    </location>
</feature>
<evidence type="ECO:0000256" key="1">
    <source>
        <dbReference type="ARBA" id="ARBA00004141"/>
    </source>
</evidence>
<feature type="domain" description="Major facilitator superfamily (MFS) profile" evidence="7">
    <location>
        <begin position="42"/>
        <end position="502"/>
    </location>
</feature>
<evidence type="ECO:0000256" key="5">
    <source>
        <dbReference type="SAM" id="MobiDB-lite"/>
    </source>
</evidence>
<feature type="transmembrane region" description="Helical" evidence="6">
    <location>
        <begin position="435"/>
        <end position="453"/>
    </location>
</feature>
<feature type="transmembrane region" description="Helical" evidence="6">
    <location>
        <begin position="109"/>
        <end position="127"/>
    </location>
</feature>
<keyword evidence="9" id="KW-1185">Reference proteome</keyword>
<feature type="transmembrane region" description="Helical" evidence="6">
    <location>
        <begin position="251"/>
        <end position="274"/>
    </location>
</feature>
<evidence type="ECO:0000256" key="2">
    <source>
        <dbReference type="ARBA" id="ARBA00022692"/>
    </source>
</evidence>
<dbReference type="AlphaFoldDB" id="A0A5N6SIZ2"/>
<organism evidence="8 9">
    <name type="scientific">Aspergillus pseudotamarii</name>
    <dbReference type="NCBI Taxonomy" id="132259"/>
    <lineage>
        <taxon>Eukaryota</taxon>
        <taxon>Fungi</taxon>
        <taxon>Dikarya</taxon>
        <taxon>Ascomycota</taxon>
        <taxon>Pezizomycotina</taxon>
        <taxon>Eurotiomycetes</taxon>
        <taxon>Eurotiomycetidae</taxon>
        <taxon>Eurotiales</taxon>
        <taxon>Aspergillaceae</taxon>
        <taxon>Aspergillus</taxon>
        <taxon>Aspergillus subgen. Circumdati</taxon>
    </lineage>
</organism>
<feature type="transmembrane region" description="Helical" evidence="6">
    <location>
        <begin position="362"/>
        <end position="379"/>
    </location>
</feature>
<dbReference type="SUPFAM" id="SSF103473">
    <property type="entry name" value="MFS general substrate transporter"/>
    <property type="match status" value="1"/>
</dbReference>
<keyword evidence="4 6" id="KW-0472">Membrane</keyword>
<dbReference type="PROSITE" id="PS50850">
    <property type="entry name" value="MFS"/>
    <property type="match status" value="1"/>
</dbReference>
<dbReference type="GeneID" id="43635930"/>
<feature type="transmembrane region" description="Helical" evidence="6">
    <location>
        <begin position="166"/>
        <end position="191"/>
    </location>
</feature>
<dbReference type="EMBL" id="ML743601">
    <property type="protein sequence ID" value="KAE8134678.1"/>
    <property type="molecule type" value="Genomic_DNA"/>
</dbReference>
<evidence type="ECO:0000313" key="8">
    <source>
        <dbReference type="EMBL" id="KAE8134678.1"/>
    </source>
</evidence>
<feature type="transmembrane region" description="Helical" evidence="6">
    <location>
        <begin position="294"/>
        <end position="314"/>
    </location>
</feature>
<protein>
    <submittedName>
        <fullName evidence="8">Major facilitator superfamily domain-containing protein</fullName>
    </submittedName>
</protein>
<dbReference type="InterPro" id="IPR036259">
    <property type="entry name" value="MFS_trans_sf"/>
</dbReference>
<feature type="transmembrane region" description="Helical" evidence="6">
    <location>
        <begin position="197"/>
        <end position="216"/>
    </location>
</feature>
<evidence type="ECO:0000256" key="4">
    <source>
        <dbReference type="ARBA" id="ARBA00023136"/>
    </source>
</evidence>
<dbReference type="GO" id="GO:0022857">
    <property type="term" value="F:transmembrane transporter activity"/>
    <property type="evidence" value="ECO:0007669"/>
    <property type="project" value="InterPro"/>
</dbReference>
<dbReference type="Gene3D" id="1.20.1250.20">
    <property type="entry name" value="MFS general substrate transporter like domains"/>
    <property type="match status" value="1"/>
</dbReference>
<dbReference type="PANTHER" id="PTHR23502:SF152">
    <property type="entry name" value="MAJOR FACILITATOR SUPERFAMILY (MFS) PROFILE DOMAIN-CONTAINING PROTEIN-RELATED"/>
    <property type="match status" value="1"/>
</dbReference>
<proteinExistence type="predicted"/>
<reference evidence="8 9" key="1">
    <citation type="submission" date="2019-04" db="EMBL/GenBank/DDBJ databases">
        <title>Friends and foes A comparative genomics study of 23 Aspergillus species from section Flavi.</title>
        <authorList>
            <consortium name="DOE Joint Genome Institute"/>
            <person name="Kjaerbolling I."/>
            <person name="Vesth T."/>
            <person name="Frisvad J.C."/>
            <person name="Nybo J.L."/>
            <person name="Theobald S."/>
            <person name="Kildgaard S."/>
            <person name="Isbrandt T."/>
            <person name="Kuo A."/>
            <person name="Sato A."/>
            <person name="Lyhne E.K."/>
            <person name="Kogle M.E."/>
            <person name="Wiebenga A."/>
            <person name="Kun R.S."/>
            <person name="Lubbers R.J."/>
            <person name="Makela M.R."/>
            <person name="Barry K."/>
            <person name="Chovatia M."/>
            <person name="Clum A."/>
            <person name="Daum C."/>
            <person name="Haridas S."/>
            <person name="He G."/>
            <person name="LaButti K."/>
            <person name="Lipzen A."/>
            <person name="Mondo S."/>
            <person name="Riley R."/>
            <person name="Salamov A."/>
            <person name="Simmons B.A."/>
            <person name="Magnuson J.K."/>
            <person name="Henrissat B."/>
            <person name="Mortensen U.H."/>
            <person name="Larsen T.O."/>
            <person name="Devries R.P."/>
            <person name="Grigoriev I.V."/>
            <person name="Machida M."/>
            <person name="Baker S.E."/>
            <person name="Andersen M.R."/>
        </authorList>
    </citation>
    <scope>NUCLEOTIDE SEQUENCE [LARGE SCALE GENOMIC DNA]</scope>
    <source>
        <strain evidence="8 9">CBS 117625</strain>
    </source>
</reference>
<dbReference type="OrthoDB" id="3066029at2759"/>
<dbReference type="PANTHER" id="PTHR23502">
    <property type="entry name" value="MAJOR FACILITATOR SUPERFAMILY"/>
    <property type="match status" value="1"/>
</dbReference>
<dbReference type="InterPro" id="IPR011701">
    <property type="entry name" value="MFS"/>
</dbReference>
<keyword evidence="2 6" id="KW-0812">Transmembrane</keyword>
<evidence type="ECO:0000259" key="7">
    <source>
        <dbReference type="PROSITE" id="PS50850"/>
    </source>
</evidence>
<evidence type="ECO:0000256" key="3">
    <source>
        <dbReference type="ARBA" id="ARBA00022989"/>
    </source>
</evidence>